<dbReference type="InterPro" id="IPR001944">
    <property type="entry name" value="Glycoside_Hdrlase_35"/>
</dbReference>
<accession>A0A426Z8E8</accession>
<comment type="catalytic activity">
    <reaction evidence="1">
        <text>Hydrolysis of terminal non-reducing beta-D-galactose residues in beta-D-galactosides.</text>
        <dbReference type="EC" id="3.2.1.23"/>
    </reaction>
</comment>
<evidence type="ECO:0000313" key="6">
    <source>
        <dbReference type="Proteomes" id="UP000287651"/>
    </source>
</evidence>
<proteinExistence type="inferred from homology"/>
<dbReference type="PANTHER" id="PTHR23421">
    <property type="entry name" value="BETA-GALACTOSIDASE RELATED"/>
    <property type="match status" value="1"/>
</dbReference>
<evidence type="ECO:0000256" key="1">
    <source>
        <dbReference type="ARBA" id="ARBA00001412"/>
    </source>
</evidence>
<sequence>MLLDSLRRESSIYLLERRGGACGGAMGVNGSEKRRRDLRRKGSDNKRNTKVALLRFHSLPSKPAEGTVPSIKWPYLIAKAREGGLDVIQTYVFWNEHEPFQGQASLMHTYIYFTGFYMLLYCDLYRYTDCGILSVQVSRKTQPGEVHQTSSRSRPVCEPQNRSFHRVRVEIWVRIVFRSDNEGFKAGACLQTHTISSSINLAIPFCLIICYNKSISILPGCKKTAVNTAKVSYTGTKCYLTGQVSAGYGERTAEPVQYLNRSQQWEASAEESNIISIASFVAKGLLEQMSTTKDVTDYLWCTTSLCGLCLKCSYNQQSQQDGQITLHVDSLARVLHVFVNGELLGKLNLQLEHLLH</sequence>
<evidence type="ECO:0000256" key="2">
    <source>
        <dbReference type="ARBA" id="ARBA00009809"/>
    </source>
</evidence>
<dbReference type="SUPFAM" id="SSF51445">
    <property type="entry name" value="(Trans)glycosidases"/>
    <property type="match status" value="1"/>
</dbReference>
<reference evidence="5 6" key="1">
    <citation type="journal article" date="2014" name="Agronomy (Basel)">
        <title>A Draft Genome Sequence for Ensete ventricosum, the Drought-Tolerant Tree Against Hunger.</title>
        <authorList>
            <person name="Harrison J."/>
            <person name="Moore K.A."/>
            <person name="Paszkiewicz K."/>
            <person name="Jones T."/>
            <person name="Grant M."/>
            <person name="Ambacheew D."/>
            <person name="Muzemil S."/>
            <person name="Studholme D.J."/>
        </authorList>
    </citation>
    <scope>NUCLEOTIDE SEQUENCE [LARGE SCALE GENOMIC DNA]</scope>
</reference>
<dbReference type="EMBL" id="AMZH03007885">
    <property type="protein sequence ID" value="RRT60203.1"/>
    <property type="molecule type" value="Genomic_DNA"/>
</dbReference>
<dbReference type="EC" id="3.2.1.23" evidence="3"/>
<evidence type="ECO:0000313" key="5">
    <source>
        <dbReference type="EMBL" id="RRT60203.1"/>
    </source>
</evidence>
<organism evidence="5 6">
    <name type="scientific">Ensete ventricosum</name>
    <name type="common">Abyssinian banana</name>
    <name type="synonym">Musa ensete</name>
    <dbReference type="NCBI Taxonomy" id="4639"/>
    <lineage>
        <taxon>Eukaryota</taxon>
        <taxon>Viridiplantae</taxon>
        <taxon>Streptophyta</taxon>
        <taxon>Embryophyta</taxon>
        <taxon>Tracheophyta</taxon>
        <taxon>Spermatophyta</taxon>
        <taxon>Magnoliopsida</taxon>
        <taxon>Liliopsida</taxon>
        <taxon>Zingiberales</taxon>
        <taxon>Musaceae</taxon>
        <taxon>Ensete</taxon>
    </lineage>
</organism>
<feature type="domain" description="Glycoside hydrolase 35 catalytic" evidence="4">
    <location>
        <begin position="69"/>
        <end position="105"/>
    </location>
</feature>
<dbReference type="InterPro" id="IPR031330">
    <property type="entry name" value="Gly_Hdrlase_35_cat"/>
</dbReference>
<evidence type="ECO:0000259" key="4">
    <source>
        <dbReference type="Pfam" id="PF01301"/>
    </source>
</evidence>
<gene>
    <name evidence="5" type="ORF">B296_00042605</name>
</gene>
<dbReference type="AlphaFoldDB" id="A0A426Z8E8"/>
<dbReference type="InterPro" id="IPR017853">
    <property type="entry name" value="GH"/>
</dbReference>
<dbReference type="GO" id="GO:0005975">
    <property type="term" value="P:carbohydrate metabolic process"/>
    <property type="evidence" value="ECO:0007669"/>
    <property type="project" value="InterPro"/>
</dbReference>
<name>A0A426Z8E8_ENSVE</name>
<comment type="caution">
    <text evidence="5">The sequence shown here is derived from an EMBL/GenBank/DDBJ whole genome shotgun (WGS) entry which is preliminary data.</text>
</comment>
<dbReference type="GO" id="GO:0004565">
    <property type="term" value="F:beta-galactosidase activity"/>
    <property type="evidence" value="ECO:0007669"/>
    <property type="project" value="UniProtKB-EC"/>
</dbReference>
<evidence type="ECO:0000256" key="3">
    <source>
        <dbReference type="ARBA" id="ARBA00012756"/>
    </source>
</evidence>
<dbReference type="Proteomes" id="UP000287651">
    <property type="component" value="Unassembled WGS sequence"/>
</dbReference>
<comment type="similarity">
    <text evidence="2">Belongs to the glycosyl hydrolase 35 family.</text>
</comment>
<dbReference type="Gene3D" id="3.20.20.80">
    <property type="entry name" value="Glycosidases"/>
    <property type="match status" value="1"/>
</dbReference>
<dbReference type="Pfam" id="PF01301">
    <property type="entry name" value="Glyco_hydro_35"/>
    <property type="match status" value="1"/>
</dbReference>
<protein>
    <recommendedName>
        <fullName evidence="3">beta-galactosidase</fullName>
        <ecNumber evidence="3">3.2.1.23</ecNumber>
    </recommendedName>
</protein>